<sequence>MKSIGGDNGQKPRCGSQKGSLTRWVQLALGMTAMLAISSPQYVWTLFVSPIRSELKASLSALQVTIALFSVFQAGLGPIYGWIAVRMSTRWLGVAGGLLVGLSWVISGYAASVPALYVSYGAMAGIGTGLVYVAVIELMILWFPDRRGLAVGMAAGSYGFGAIITTFPIAFSIGASGYRSTLVTFGVGLAAIISLASLWMRRPTQKEALEFGPSIESGGRALVGATTRQMVRTPAFWWMYVAMAMMATGGLMAISQLSAFAKDFGITDGVRVFGMAALPLAMTIDRIANGITRPFFGWLSDLIGRENTMCAAFVLEGIAITLLLTFGRDPLTFTVLTGMVFFGWGEIYSLFPSLQADVFGTAHAAKNFGVLLTATAVGSILGGPMAAAVYETTRSWDFVFYAVIGLDLCAAFIVMFIIKPMLRNAGAVILNAGET</sequence>
<dbReference type="SUPFAM" id="SSF103473">
    <property type="entry name" value="MFS general substrate transporter"/>
    <property type="match status" value="1"/>
</dbReference>
<feature type="transmembrane region" description="Helical" evidence="4">
    <location>
        <begin position="21"/>
        <end position="44"/>
    </location>
</feature>
<dbReference type="PROSITE" id="PS50850">
    <property type="entry name" value="MFS"/>
    <property type="match status" value="1"/>
</dbReference>
<evidence type="ECO:0000256" key="3">
    <source>
        <dbReference type="ARBA" id="ARBA00023136"/>
    </source>
</evidence>
<feature type="transmembrane region" description="Helical" evidence="4">
    <location>
        <begin position="64"/>
        <end position="84"/>
    </location>
</feature>
<dbReference type="Proteomes" id="UP000198900">
    <property type="component" value="Unassembled WGS sequence"/>
</dbReference>
<dbReference type="PANTHER" id="PTHR11360">
    <property type="entry name" value="MONOCARBOXYLATE TRANSPORTER"/>
    <property type="match status" value="1"/>
</dbReference>
<evidence type="ECO:0000256" key="2">
    <source>
        <dbReference type="ARBA" id="ARBA00022989"/>
    </source>
</evidence>
<dbReference type="EMBL" id="FNDI01000018">
    <property type="protein sequence ID" value="SDI50662.1"/>
    <property type="molecule type" value="Genomic_DNA"/>
</dbReference>
<feature type="transmembrane region" description="Helical" evidence="4">
    <location>
        <begin position="398"/>
        <end position="418"/>
    </location>
</feature>
<proteinExistence type="predicted"/>
<name>A0A7Z7BB09_9BURK</name>
<evidence type="ECO:0000256" key="4">
    <source>
        <dbReference type="SAM" id="Phobius"/>
    </source>
</evidence>
<evidence type="ECO:0000313" key="7">
    <source>
        <dbReference type="Proteomes" id="UP000198900"/>
    </source>
</evidence>
<evidence type="ECO:0000256" key="1">
    <source>
        <dbReference type="ARBA" id="ARBA00022692"/>
    </source>
</evidence>
<gene>
    <name evidence="6" type="ORF">SAMN04487926_11863</name>
</gene>
<organism evidence="6 7">
    <name type="scientific">Paraburkholderia steynii</name>
    <dbReference type="NCBI Taxonomy" id="1245441"/>
    <lineage>
        <taxon>Bacteria</taxon>
        <taxon>Pseudomonadati</taxon>
        <taxon>Pseudomonadota</taxon>
        <taxon>Betaproteobacteria</taxon>
        <taxon>Burkholderiales</taxon>
        <taxon>Burkholderiaceae</taxon>
        <taxon>Paraburkholderia</taxon>
    </lineage>
</organism>
<evidence type="ECO:0000313" key="6">
    <source>
        <dbReference type="EMBL" id="SDI50662.1"/>
    </source>
</evidence>
<feature type="transmembrane region" description="Helical" evidence="4">
    <location>
        <begin position="368"/>
        <end position="386"/>
    </location>
</feature>
<comment type="caution">
    <text evidence="6">The sequence shown here is derived from an EMBL/GenBank/DDBJ whole genome shotgun (WGS) entry which is preliminary data.</text>
</comment>
<dbReference type="GO" id="GO:0019531">
    <property type="term" value="F:oxalate transmembrane transporter activity"/>
    <property type="evidence" value="ECO:0007669"/>
    <property type="project" value="InterPro"/>
</dbReference>
<dbReference type="InterPro" id="IPR011701">
    <property type="entry name" value="MFS"/>
</dbReference>
<keyword evidence="2 4" id="KW-1133">Transmembrane helix</keyword>
<dbReference type="AlphaFoldDB" id="A0A7Z7BB09"/>
<feature type="transmembrane region" description="Helical" evidence="4">
    <location>
        <begin position="181"/>
        <end position="200"/>
    </location>
</feature>
<keyword evidence="3 4" id="KW-0472">Membrane</keyword>
<feature type="domain" description="Major facilitator superfamily (MFS) profile" evidence="5">
    <location>
        <begin position="25"/>
        <end position="422"/>
    </location>
</feature>
<feature type="transmembrane region" description="Helical" evidence="4">
    <location>
        <begin position="333"/>
        <end position="356"/>
    </location>
</feature>
<dbReference type="PANTHER" id="PTHR11360:SF304">
    <property type="entry name" value="MFS DOMAIN-CONTAINING PROTEIN"/>
    <property type="match status" value="1"/>
</dbReference>
<dbReference type="Gene3D" id="1.20.1250.20">
    <property type="entry name" value="MFS general substrate transporter like domains"/>
    <property type="match status" value="2"/>
</dbReference>
<dbReference type="RefSeq" id="WP_091783855.1">
    <property type="nucleotide sequence ID" value="NZ_FNDI01000018.1"/>
</dbReference>
<feature type="transmembrane region" description="Helical" evidence="4">
    <location>
        <begin position="117"/>
        <end position="143"/>
    </location>
</feature>
<evidence type="ECO:0000259" key="5">
    <source>
        <dbReference type="PROSITE" id="PS50850"/>
    </source>
</evidence>
<dbReference type="CDD" id="cd17353">
    <property type="entry name" value="MFS_OFA_like"/>
    <property type="match status" value="1"/>
</dbReference>
<feature type="transmembrane region" description="Helical" evidence="4">
    <location>
        <begin position="269"/>
        <end position="288"/>
    </location>
</feature>
<feature type="transmembrane region" description="Helical" evidence="4">
    <location>
        <begin position="237"/>
        <end position="257"/>
    </location>
</feature>
<feature type="transmembrane region" description="Helical" evidence="4">
    <location>
        <begin position="309"/>
        <end position="327"/>
    </location>
</feature>
<keyword evidence="7" id="KW-1185">Reference proteome</keyword>
<dbReference type="InterPro" id="IPR020846">
    <property type="entry name" value="MFS_dom"/>
</dbReference>
<dbReference type="InterPro" id="IPR036259">
    <property type="entry name" value="MFS_trans_sf"/>
</dbReference>
<keyword evidence="1 4" id="KW-0812">Transmembrane</keyword>
<protein>
    <submittedName>
        <fullName evidence="6">Oxalate/formate antiporter</fullName>
    </submittedName>
</protein>
<reference evidence="6" key="1">
    <citation type="submission" date="2016-10" db="EMBL/GenBank/DDBJ databases">
        <authorList>
            <person name="Varghese N."/>
            <person name="Submissions S."/>
        </authorList>
    </citation>
    <scope>NUCLEOTIDE SEQUENCE [LARGE SCALE GENOMIC DNA]</scope>
    <source>
        <strain evidence="6">YR281</strain>
    </source>
</reference>
<feature type="transmembrane region" description="Helical" evidence="4">
    <location>
        <begin position="155"/>
        <end position="175"/>
    </location>
</feature>
<feature type="transmembrane region" description="Helical" evidence="4">
    <location>
        <begin position="91"/>
        <end position="111"/>
    </location>
</feature>
<dbReference type="GO" id="GO:0016020">
    <property type="term" value="C:membrane"/>
    <property type="evidence" value="ECO:0007669"/>
    <property type="project" value="InterPro"/>
</dbReference>
<accession>A0A7Z7BB09</accession>
<dbReference type="InterPro" id="IPR026355">
    <property type="entry name" value="Oxa/Form_antiport"/>
</dbReference>
<dbReference type="NCBIfam" id="TIGR04259">
    <property type="entry name" value="oxa_formateAnti"/>
    <property type="match status" value="1"/>
</dbReference>
<dbReference type="Pfam" id="PF07690">
    <property type="entry name" value="MFS_1"/>
    <property type="match status" value="1"/>
</dbReference>
<dbReference type="InterPro" id="IPR050327">
    <property type="entry name" value="Proton-linked_MCT"/>
</dbReference>